<keyword evidence="3" id="KW-1185">Reference proteome</keyword>
<evidence type="ECO:0000256" key="1">
    <source>
        <dbReference type="SAM" id="SignalP"/>
    </source>
</evidence>
<dbReference type="PROSITE" id="PS51257">
    <property type="entry name" value="PROKAR_LIPOPROTEIN"/>
    <property type="match status" value="1"/>
</dbReference>
<reference evidence="2 3" key="1">
    <citation type="journal article" date="2021" name="Sci. Rep.">
        <title>The distribution of antibiotic resistance genes in chicken gut microbiota commensals.</title>
        <authorList>
            <person name="Juricova H."/>
            <person name="Matiasovicova J."/>
            <person name="Kubasova T."/>
            <person name="Cejkova D."/>
            <person name="Rychlik I."/>
        </authorList>
    </citation>
    <scope>NUCLEOTIDE SEQUENCE [LARGE SCALE GENOMIC DNA]</scope>
    <source>
        <strain evidence="2 3">An801</strain>
    </source>
</reference>
<dbReference type="EMBL" id="JACJJW010000010">
    <property type="protein sequence ID" value="MBM6758168.1"/>
    <property type="molecule type" value="Genomic_DNA"/>
</dbReference>
<sequence length="166" mass="19397">MKKLLYVGLCLCALLFLFSCDKEDVNGYTPLPKIHLGETFRYQCGDENYTRLEYDTLGQAAVLNFYKDEVTSLDYVDYDENSCTFSFHKGETGLYRISWDYTSENLLRIFYGQNGMWYRMNTNGTHEYVLEANDGMAVKMVVYRASQDSIHCTVNRFCIEEYKAEE</sequence>
<dbReference type="RefSeq" id="WP_204475396.1">
    <property type="nucleotide sequence ID" value="NZ_JACJJW010000010.1"/>
</dbReference>
<gene>
    <name evidence="2" type="ORF">H6A31_05640</name>
</gene>
<name>A0ABS2EUX4_9BACE</name>
<protein>
    <recommendedName>
        <fullName evidence="4">Lipoprotein</fullName>
    </recommendedName>
</protein>
<organism evidence="2 3">
    <name type="scientific">Bacteroides mediterraneensis</name>
    <dbReference type="NCBI Taxonomy" id="1841856"/>
    <lineage>
        <taxon>Bacteria</taxon>
        <taxon>Pseudomonadati</taxon>
        <taxon>Bacteroidota</taxon>
        <taxon>Bacteroidia</taxon>
        <taxon>Bacteroidales</taxon>
        <taxon>Bacteroidaceae</taxon>
        <taxon>Bacteroides</taxon>
    </lineage>
</organism>
<proteinExistence type="predicted"/>
<accession>A0ABS2EUX4</accession>
<feature type="chain" id="PRO_5045755992" description="Lipoprotein" evidence="1">
    <location>
        <begin position="23"/>
        <end position="166"/>
    </location>
</feature>
<dbReference type="Proteomes" id="UP000703295">
    <property type="component" value="Unassembled WGS sequence"/>
</dbReference>
<comment type="caution">
    <text evidence="2">The sequence shown here is derived from an EMBL/GenBank/DDBJ whole genome shotgun (WGS) entry which is preliminary data.</text>
</comment>
<evidence type="ECO:0000313" key="3">
    <source>
        <dbReference type="Proteomes" id="UP000703295"/>
    </source>
</evidence>
<keyword evidence="1" id="KW-0732">Signal</keyword>
<evidence type="ECO:0008006" key="4">
    <source>
        <dbReference type="Google" id="ProtNLM"/>
    </source>
</evidence>
<evidence type="ECO:0000313" key="2">
    <source>
        <dbReference type="EMBL" id="MBM6758168.1"/>
    </source>
</evidence>
<feature type="signal peptide" evidence="1">
    <location>
        <begin position="1"/>
        <end position="22"/>
    </location>
</feature>